<dbReference type="InterPro" id="IPR011993">
    <property type="entry name" value="PH-like_dom_sf"/>
</dbReference>
<dbReference type="PANTHER" id="PTHR24198:SF165">
    <property type="entry name" value="ANKYRIN REPEAT-CONTAINING PROTEIN-RELATED"/>
    <property type="match status" value="1"/>
</dbReference>
<evidence type="ECO:0000313" key="6">
    <source>
        <dbReference type="EMBL" id="EDQ85652.1"/>
    </source>
</evidence>
<dbReference type="Gene3D" id="1.25.40.20">
    <property type="entry name" value="Ankyrin repeat-containing domain"/>
    <property type="match status" value="2"/>
</dbReference>
<dbReference type="InterPro" id="IPR024774">
    <property type="entry name" value="PH_dom-Mcp5-type"/>
</dbReference>
<feature type="region of interest" description="Disordered" evidence="4">
    <location>
        <begin position="845"/>
        <end position="873"/>
    </location>
</feature>
<dbReference type="CDD" id="cd00136">
    <property type="entry name" value="PDZ_canonical"/>
    <property type="match status" value="1"/>
</dbReference>
<feature type="compositionally biased region" description="Polar residues" evidence="4">
    <location>
        <begin position="943"/>
        <end position="962"/>
    </location>
</feature>
<dbReference type="InterPro" id="IPR001849">
    <property type="entry name" value="PH_domain"/>
</dbReference>
<feature type="region of interest" description="Disordered" evidence="4">
    <location>
        <begin position="1148"/>
        <end position="1191"/>
    </location>
</feature>
<dbReference type="Pfam" id="PF00023">
    <property type="entry name" value="Ank"/>
    <property type="match status" value="1"/>
</dbReference>
<dbReference type="Pfam" id="PF12814">
    <property type="entry name" value="Mcp5_PH"/>
    <property type="match status" value="1"/>
</dbReference>
<dbReference type="PROSITE" id="PS50088">
    <property type="entry name" value="ANK_REPEAT"/>
    <property type="match status" value="2"/>
</dbReference>
<organism evidence="6 7">
    <name type="scientific">Monosiga brevicollis</name>
    <name type="common">Choanoflagellate</name>
    <dbReference type="NCBI Taxonomy" id="81824"/>
    <lineage>
        <taxon>Eukaryota</taxon>
        <taxon>Choanoflagellata</taxon>
        <taxon>Craspedida</taxon>
        <taxon>Salpingoecidae</taxon>
        <taxon>Monosiga</taxon>
    </lineage>
</organism>
<feature type="compositionally biased region" description="Basic and acidic residues" evidence="4">
    <location>
        <begin position="1109"/>
        <end position="1122"/>
    </location>
</feature>
<accession>A9VA20</accession>
<dbReference type="PROSITE" id="PS50297">
    <property type="entry name" value="ANK_REP_REGION"/>
    <property type="match status" value="1"/>
</dbReference>
<dbReference type="SUPFAM" id="SSF48403">
    <property type="entry name" value="Ankyrin repeat"/>
    <property type="match status" value="1"/>
</dbReference>
<dbReference type="GO" id="GO:0032065">
    <property type="term" value="P:maintenance of protein location in cell cortex"/>
    <property type="evidence" value="ECO:0007669"/>
    <property type="project" value="InterPro"/>
</dbReference>
<dbReference type="Pfam" id="PF01302">
    <property type="entry name" value="CAP_GLY"/>
    <property type="match status" value="1"/>
</dbReference>
<evidence type="ECO:0000256" key="4">
    <source>
        <dbReference type="SAM" id="MobiDB-lite"/>
    </source>
</evidence>
<dbReference type="SMART" id="SM01052">
    <property type="entry name" value="CAP_GLY"/>
    <property type="match status" value="1"/>
</dbReference>
<dbReference type="Proteomes" id="UP000001357">
    <property type="component" value="Unassembled WGS sequence"/>
</dbReference>
<feature type="domain" description="PDZ" evidence="5">
    <location>
        <begin position="617"/>
        <end position="701"/>
    </location>
</feature>
<dbReference type="GO" id="GO:0005938">
    <property type="term" value="C:cell cortex"/>
    <property type="evidence" value="ECO:0007669"/>
    <property type="project" value="InterPro"/>
</dbReference>
<dbReference type="InterPro" id="IPR002110">
    <property type="entry name" value="Ankyrin_rpt"/>
</dbReference>
<dbReference type="InParanoid" id="A9VA20"/>
<evidence type="ECO:0000256" key="3">
    <source>
        <dbReference type="PROSITE-ProRule" id="PRU00023"/>
    </source>
</evidence>
<feature type="region of interest" description="Disordered" evidence="4">
    <location>
        <begin position="1648"/>
        <end position="1729"/>
    </location>
</feature>
<feature type="region of interest" description="Disordered" evidence="4">
    <location>
        <begin position="943"/>
        <end position="1031"/>
    </location>
</feature>
<feature type="region of interest" description="Disordered" evidence="4">
    <location>
        <begin position="1103"/>
        <end position="1130"/>
    </location>
</feature>
<feature type="compositionally biased region" description="Basic and acidic residues" evidence="4">
    <location>
        <begin position="128"/>
        <end position="141"/>
    </location>
</feature>
<feature type="region of interest" description="Disordered" evidence="4">
    <location>
        <begin position="125"/>
        <end position="144"/>
    </location>
</feature>
<dbReference type="SUPFAM" id="SSF50729">
    <property type="entry name" value="PH domain-like"/>
    <property type="match status" value="1"/>
</dbReference>
<feature type="compositionally biased region" description="Polar residues" evidence="4">
    <location>
        <begin position="1686"/>
        <end position="1702"/>
    </location>
</feature>
<dbReference type="Pfam" id="PF12796">
    <property type="entry name" value="Ank_2"/>
    <property type="match status" value="2"/>
</dbReference>
<dbReference type="STRING" id="81824.A9VA20"/>
<sequence length="1729" mass="186739">MATAGDTMASPTGSTTSSEGENNMTASKGRLCVVDVAPFRASHVIKGSVYDEYGATFINHEIDAECGLRAGDRLMAIDGSSVVDAAYGDVGKRFAKVRRYGGRVIVQRLQPASWNAINQEVRQRRDRRRLEQAQKHQDRPTRRPTLAVHMRPIHMTSSRGGLVAGTILYADMTAADAQALTRHCSFCRAFGAIEYGTSSAARKAAKAAAQASKASAAPSTSDATTSPASQPTATLVKHDIVIAAGSFSLLAQRDPLNKFQMISQQAVASSRMRLMVLRPTIPLQHSPTHAQRKNAAGAPKVVFKRAVESPAEPGFQRDAARRAEEDASTLRQLDVVHRELQELTVPWYNDADRMPRLHLLDGSRTPSPLMSLQASPSAAGASQADGRLAGTAILGATGVVRQDLSLRWTVDKSRTTRHNVTLPPDGGMALAQLIQHPDSRIQARVVIHSVWDPALREAGLQPGLALVAVNGDDVSGFSVHDLFDLLLSVHTKFGLEVQLDVCKVPEVLAQVWSPESPRCYGMLVDGLDQAHHELEVEAFLSETGPALIASIGHRHPLTNRIQLGEQLHAINDMDLSSCTYGQVQAMLKDVLADSQFMTVVVGPAPVALQHELLSTRTVTVPRALNGRAGFFLLGPNDFPTTEAQTVGSYVVEVTPSIASKLFVGDRIMQVNGILAAVQPCKTVRDMIRAAPGLELELTVRHDAVGMAMLLEELRTNNRVENSSLVHSDSTIHTLLNQRPSLPTKRYQWPKKERVEVDQLQRPAQSLAGCWLVSGGSGVWVLPPLRNPAMEALDLDAIPNSATSDSAAVGTRTPDTTDTRDRPWSPPLQPTLVRPAAAPTRVINLTPASDAASPQPGKDATLASKTRAQLSADRQRTERMLLAGSQGDEFVETMNTLQRAANLQDQRRQAAQHTHVANTSDFTLGSAILGQGESNVPRATVVTNTIHPGNRSSGAEPTESLPSSAAPGALISSPTSSAIQVHHRVLEDSSDDEAEEVPSSNGPTFPSTQESASAPRKSRAPDETARRKRAEGGTRKIVPVSFEVLTKDHLDQRVLVDGYGSGVLRFVGRTPFDNGKGLWLGVELDGATGTNDGSLLAPRRVAVASANPESVHEKLPDPARPEPKAPSTSEDDGLALVQAQLLAALEAQQGNTATAEEEQLSDSSQQQADTNEDNDVFTDETASVPPTADNAAPSLGLLDVGLLTRALAQLGILPTTTPTPPKPQMTALHKAAFHGQTARIKRILEHQQVDVDAIDQHGRRLPLHWATQNEDPEILSVLLKKCPRLNINACDKAQMTPVMWACYHGRPRNVRRLLKYGAELDEKDIDGKTAMHWCIHDDDVTCLKLLLTVDATFFRDSFGKTLMHVAAEKNSSAAIRLIAAARADAIHDEDKNGRTPLHWAAASGCANAVQELLRRGANPQVTDRRGASPRDYVQAKRLTWRLTAEQEESMDKCNRLLSRQAVSLDDDASRVIANTNVLPWDSNTSMDDTISMTSTVLQRGLEQHLGSSEAAAMQMPPLVRPSSALPGSESRPLESLNQLEHGMWLAKYSKGGLGSARRKFFWLKSATGEMFWCDDPNQREVRFCQARVKSVQPGHDVLAQRSDFAANRSAYANSFIVETDVKSLCLVADSAAEQALWLRALHLLADRPAPAHQEDSVSAQSPSASPKEESESHVGPAPGQVLVRKLTLNSATTRHGDSSSTDPDPTAAIALDDADGTSTGPVWARRVAPQ</sequence>
<keyword evidence="7" id="KW-1185">Reference proteome</keyword>
<dbReference type="KEGG" id="mbr:MONBRDRAFT_34181"/>
<dbReference type="Gene3D" id="2.30.29.30">
    <property type="entry name" value="Pleckstrin-homology domain (PH domain)/Phosphotyrosine-binding domain (PTB)"/>
    <property type="match status" value="1"/>
</dbReference>
<dbReference type="SMART" id="SM00248">
    <property type="entry name" value="ANK"/>
    <property type="match status" value="6"/>
</dbReference>
<feature type="repeat" description="ANK" evidence="3">
    <location>
        <begin position="1292"/>
        <end position="1324"/>
    </location>
</feature>
<gene>
    <name evidence="6" type="ORF">MONBRDRAFT_34181</name>
</gene>
<dbReference type="SMART" id="SM00228">
    <property type="entry name" value="PDZ"/>
    <property type="match status" value="2"/>
</dbReference>
<keyword evidence="1" id="KW-0677">Repeat</keyword>
<dbReference type="Gene3D" id="2.30.42.10">
    <property type="match status" value="1"/>
</dbReference>
<dbReference type="GO" id="GO:0005543">
    <property type="term" value="F:phospholipid binding"/>
    <property type="evidence" value="ECO:0007669"/>
    <property type="project" value="InterPro"/>
</dbReference>
<feature type="compositionally biased region" description="Polar residues" evidence="4">
    <location>
        <begin position="997"/>
        <end position="1011"/>
    </location>
</feature>
<dbReference type="Gene3D" id="2.30.30.190">
    <property type="entry name" value="CAP Gly-rich-like domain"/>
    <property type="match status" value="1"/>
</dbReference>
<dbReference type="PANTHER" id="PTHR24198">
    <property type="entry name" value="ANKYRIN REPEAT AND PROTEIN KINASE DOMAIN-CONTAINING PROTEIN"/>
    <property type="match status" value="1"/>
</dbReference>
<reference evidence="6 7" key="1">
    <citation type="journal article" date="2008" name="Nature">
        <title>The genome of the choanoflagellate Monosiga brevicollis and the origin of metazoans.</title>
        <authorList>
            <consortium name="JGI Sequencing"/>
            <person name="King N."/>
            <person name="Westbrook M.J."/>
            <person name="Young S.L."/>
            <person name="Kuo A."/>
            <person name="Abedin M."/>
            <person name="Chapman J."/>
            <person name="Fairclough S."/>
            <person name="Hellsten U."/>
            <person name="Isogai Y."/>
            <person name="Letunic I."/>
            <person name="Marr M."/>
            <person name="Pincus D."/>
            <person name="Putnam N."/>
            <person name="Rokas A."/>
            <person name="Wright K.J."/>
            <person name="Zuzow R."/>
            <person name="Dirks W."/>
            <person name="Good M."/>
            <person name="Goodstein D."/>
            <person name="Lemons D."/>
            <person name="Li W."/>
            <person name="Lyons J.B."/>
            <person name="Morris A."/>
            <person name="Nichols S."/>
            <person name="Richter D.J."/>
            <person name="Salamov A."/>
            <person name="Bork P."/>
            <person name="Lim W.A."/>
            <person name="Manning G."/>
            <person name="Miller W.T."/>
            <person name="McGinnis W."/>
            <person name="Shapiro H."/>
            <person name="Tjian R."/>
            <person name="Grigoriev I.V."/>
            <person name="Rokhsar D."/>
        </authorList>
    </citation>
    <scope>NUCLEOTIDE SEQUENCE [LARGE SCALE GENOMIC DNA]</scope>
    <source>
        <strain evidence="7">MX1 / ATCC 50154</strain>
    </source>
</reference>
<name>A9VA20_MONBE</name>
<dbReference type="InterPro" id="IPR000938">
    <property type="entry name" value="CAP-Gly_domain"/>
</dbReference>
<feature type="compositionally biased region" description="Low complexity" evidence="4">
    <location>
        <begin position="12"/>
        <end position="23"/>
    </location>
</feature>
<feature type="compositionally biased region" description="Basic and acidic residues" evidence="4">
    <location>
        <begin position="1018"/>
        <end position="1031"/>
    </location>
</feature>
<dbReference type="InterPro" id="IPR036770">
    <property type="entry name" value="Ankyrin_rpt-contain_sf"/>
</dbReference>
<dbReference type="EMBL" id="CH991572">
    <property type="protein sequence ID" value="EDQ85652.1"/>
    <property type="molecule type" value="Genomic_DNA"/>
</dbReference>
<evidence type="ECO:0000256" key="2">
    <source>
        <dbReference type="ARBA" id="ARBA00023043"/>
    </source>
</evidence>
<dbReference type="InterPro" id="IPR036034">
    <property type="entry name" value="PDZ_sf"/>
</dbReference>
<dbReference type="SUPFAM" id="SSF50156">
    <property type="entry name" value="PDZ domain-like"/>
    <property type="match status" value="3"/>
</dbReference>
<dbReference type="RefSeq" id="XP_001749601.1">
    <property type="nucleotide sequence ID" value="XM_001749549.1"/>
</dbReference>
<evidence type="ECO:0000256" key="1">
    <source>
        <dbReference type="ARBA" id="ARBA00022737"/>
    </source>
</evidence>
<protein>
    <recommendedName>
        <fullName evidence="5">PDZ domain-containing protein</fullName>
    </recommendedName>
</protein>
<evidence type="ECO:0000259" key="5">
    <source>
        <dbReference type="PROSITE" id="PS50106"/>
    </source>
</evidence>
<dbReference type="PROSITE" id="PS50106">
    <property type="entry name" value="PDZ"/>
    <property type="match status" value="1"/>
</dbReference>
<dbReference type="SUPFAM" id="SSF74924">
    <property type="entry name" value="Cap-Gly domain"/>
    <property type="match status" value="1"/>
</dbReference>
<feature type="region of interest" description="Disordered" evidence="4">
    <location>
        <begin position="1"/>
        <end position="24"/>
    </location>
</feature>
<dbReference type="InterPro" id="IPR036859">
    <property type="entry name" value="CAP-Gly_dom_sf"/>
</dbReference>
<dbReference type="eggNOG" id="KOG0504">
    <property type="taxonomic scope" value="Eukaryota"/>
</dbReference>
<dbReference type="SMART" id="SM00233">
    <property type="entry name" value="PH"/>
    <property type="match status" value="1"/>
</dbReference>
<keyword evidence="2 3" id="KW-0040">ANK repeat</keyword>
<dbReference type="InterPro" id="IPR001478">
    <property type="entry name" value="PDZ"/>
</dbReference>
<evidence type="ECO:0000313" key="7">
    <source>
        <dbReference type="Proteomes" id="UP000001357"/>
    </source>
</evidence>
<dbReference type="GeneID" id="5894787"/>
<feature type="repeat" description="ANK" evidence="3">
    <location>
        <begin position="1391"/>
        <end position="1423"/>
    </location>
</feature>
<feature type="region of interest" description="Disordered" evidence="4">
    <location>
        <begin position="800"/>
        <end position="831"/>
    </location>
</feature>
<proteinExistence type="predicted"/>